<sequence>MYVSKDFIVREIAGDYIVVPTGEEALKFNGLITLNEVGAFLWKKLEEDIELEALVEAVCEEYEVERATALLDVEEFLQILREHEMLLGQK</sequence>
<organism evidence="1 2">
    <name type="scientific">Candidatus Fimimorpha faecalis</name>
    <dbReference type="NCBI Taxonomy" id="2840824"/>
    <lineage>
        <taxon>Bacteria</taxon>
        <taxon>Bacillati</taxon>
        <taxon>Bacillota</taxon>
        <taxon>Clostridia</taxon>
        <taxon>Eubacteriales</taxon>
        <taxon>Candidatus Fimimorpha</taxon>
    </lineage>
</organism>
<dbReference type="InterPro" id="IPR041881">
    <property type="entry name" value="PqqD_sf"/>
</dbReference>
<proteinExistence type="predicted"/>
<reference evidence="1" key="1">
    <citation type="submission" date="2020-10" db="EMBL/GenBank/DDBJ databases">
        <authorList>
            <person name="Gilroy R."/>
        </authorList>
    </citation>
    <scope>NUCLEOTIDE SEQUENCE</scope>
    <source>
        <strain evidence="1">ChiW13-3771</strain>
    </source>
</reference>
<protein>
    <submittedName>
        <fullName evidence="1">PqqD family protein</fullName>
    </submittedName>
</protein>
<gene>
    <name evidence="1" type="ORF">IAC96_04375</name>
</gene>
<dbReference type="Proteomes" id="UP000824201">
    <property type="component" value="Unassembled WGS sequence"/>
</dbReference>
<evidence type="ECO:0000313" key="2">
    <source>
        <dbReference type="Proteomes" id="UP000824201"/>
    </source>
</evidence>
<dbReference type="Gene3D" id="1.10.10.1150">
    <property type="entry name" value="Coenzyme PQQ synthesis protein D (PqqD)"/>
    <property type="match status" value="1"/>
</dbReference>
<accession>A0A9D1ED64</accession>
<dbReference type="Pfam" id="PF05402">
    <property type="entry name" value="PqqD"/>
    <property type="match status" value="1"/>
</dbReference>
<name>A0A9D1ED64_9FIRM</name>
<dbReference type="EMBL" id="DVHN01000050">
    <property type="protein sequence ID" value="HIR88167.1"/>
    <property type="molecule type" value="Genomic_DNA"/>
</dbReference>
<reference evidence="1" key="2">
    <citation type="journal article" date="2021" name="PeerJ">
        <title>Extensive microbial diversity within the chicken gut microbiome revealed by metagenomics and culture.</title>
        <authorList>
            <person name="Gilroy R."/>
            <person name="Ravi A."/>
            <person name="Getino M."/>
            <person name="Pursley I."/>
            <person name="Horton D.L."/>
            <person name="Alikhan N.F."/>
            <person name="Baker D."/>
            <person name="Gharbi K."/>
            <person name="Hall N."/>
            <person name="Watson M."/>
            <person name="Adriaenssens E.M."/>
            <person name="Foster-Nyarko E."/>
            <person name="Jarju S."/>
            <person name="Secka A."/>
            <person name="Antonio M."/>
            <person name="Oren A."/>
            <person name="Chaudhuri R.R."/>
            <person name="La Ragione R."/>
            <person name="Hildebrand F."/>
            <person name="Pallen M.J."/>
        </authorList>
    </citation>
    <scope>NUCLEOTIDE SEQUENCE</scope>
    <source>
        <strain evidence="1">ChiW13-3771</strain>
    </source>
</reference>
<evidence type="ECO:0000313" key="1">
    <source>
        <dbReference type="EMBL" id="HIR88167.1"/>
    </source>
</evidence>
<dbReference type="InterPro" id="IPR008792">
    <property type="entry name" value="PQQD"/>
</dbReference>
<comment type="caution">
    <text evidence="1">The sequence shown here is derived from an EMBL/GenBank/DDBJ whole genome shotgun (WGS) entry which is preliminary data.</text>
</comment>
<dbReference type="AlphaFoldDB" id="A0A9D1ED64"/>